<dbReference type="AlphaFoldDB" id="A0A1Y0B235"/>
<geneLocation type="mitochondrion" evidence="1"/>
<accession>A0A1Y0B235</accession>
<name>A0A1Y0B235_9LAMI</name>
<sequence length="53" mass="6362">MIREDVFVDALSLPTPMRKRAAYRYGYADQHFRTRNRITNLISKLKDKIELHL</sequence>
<dbReference type="EMBL" id="KY774314">
    <property type="protein sequence ID" value="ART31433.1"/>
    <property type="molecule type" value="Genomic_DNA"/>
</dbReference>
<organism evidence="1">
    <name type="scientific">Utricularia reniformis</name>
    <dbReference type="NCBI Taxonomy" id="192314"/>
    <lineage>
        <taxon>Eukaryota</taxon>
        <taxon>Viridiplantae</taxon>
        <taxon>Streptophyta</taxon>
        <taxon>Embryophyta</taxon>
        <taxon>Tracheophyta</taxon>
        <taxon>Spermatophyta</taxon>
        <taxon>Magnoliopsida</taxon>
        <taxon>eudicotyledons</taxon>
        <taxon>Gunneridae</taxon>
        <taxon>Pentapetalae</taxon>
        <taxon>asterids</taxon>
        <taxon>lamiids</taxon>
        <taxon>Lamiales</taxon>
        <taxon>Lentibulariaceae</taxon>
        <taxon>Utricularia</taxon>
    </lineage>
</organism>
<gene>
    <name evidence="1" type="ORF">AEK19_MT1219</name>
</gene>
<proteinExistence type="predicted"/>
<keyword evidence="1" id="KW-0496">Mitochondrion</keyword>
<protein>
    <submittedName>
        <fullName evidence="1">Uncharacterized protein</fullName>
    </submittedName>
</protein>
<evidence type="ECO:0000313" key="1">
    <source>
        <dbReference type="EMBL" id="ART31433.1"/>
    </source>
</evidence>
<reference evidence="1" key="1">
    <citation type="submission" date="2017-03" db="EMBL/GenBank/DDBJ databases">
        <title>The mitochondrial genome of the carnivorous plant Utricularia reniformis (Lentibulariaceae): structure, comparative analysis and evolutionary landmarks.</title>
        <authorList>
            <person name="Silva S.R."/>
            <person name="Alvarenga D.O."/>
            <person name="Michael T.P."/>
            <person name="Miranda V.F.O."/>
            <person name="Varani A.M."/>
        </authorList>
    </citation>
    <scope>NUCLEOTIDE SEQUENCE</scope>
</reference>